<evidence type="ECO:0000256" key="2">
    <source>
        <dbReference type="ARBA" id="ARBA00009320"/>
    </source>
</evidence>
<dbReference type="InterPro" id="IPR050571">
    <property type="entry name" value="Class-IV_PLP-Dep_Aminotrnsfr"/>
</dbReference>
<dbReference type="GO" id="GO:0003824">
    <property type="term" value="F:catalytic activity"/>
    <property type="evidence" value="ECO:0007669"/>
    <property type="project" value="InterPro"/>
</dbReference>
<dbReference type="InterPro" id="IPR036038">
    <property type="entry name" value="Aminotransferase-like"/>
</dbReference>
<dbReference type="FunFam" id="3.20.10.10:FF:000002">
    <property type="entry name" value="D-alanine aminotransferase"/>
    <property type="match status" value="1"/>
</dbReference>
<accession>A0A1G2MWJ6</accession>
<dbReference type="Gene3D" id="3.30.470.10">
    <property type="match status" value="1"/>
</dbReference>
<evidence type="ECO:0008006" key="6">
    <source>
        <dbReference type="Google" id="ProtNLM"/>
    </source>
</evidence>
<gene>
    <name evidence="4" type="ORF">A3D56_00650</name>
</gene>
<name>A0A1G2MWJ6_9BACT</name>
<dbReference type="AlphaFoldDB" id="A0A1G2MWJ6"/>
<evidence type="ECO:0000256" key="3">
    <source>
        <dbReference type="ARBA" id="ARBA00022898"/>
    </source>
</evidence>
<protein>
    <recommendedName>
        <fullName evidence="6">Branched-chain amino acid aminotransferase</fullName>
    </recommendedName>
</protein>
<dbReference type="GO" id="GO:0005829">
    <property type="term" value="C:cytosol"/>
    <property type="evidence" value="ECO:0007669"/>
    <property type="project" value="TreeGrafter"/>
</dbReference>
<dbReference type="GO" id="GO:0046394">
    <property type="term" value="P:carboxylic acid biosynthetic process"/>
    <property type="evidence" value="ECO:0007669"/>
    <property type="project" value="UniProtKB-ARBA"/>
</dbReference>
<organism evidence="4 5">
    <name type="scientific">Candidatus Taylorbacteria bacterium RIFCSPHIGHO2_02_FULL_45_35</name>
    <dbReference type="NCBI Taxonomy" id="1802311"/>
    <lineage>
        <taxon>Bacteria</taxon>
        <taxon>Candidatus Tayloriibacteriota</taxon>
    </lineage>
</organism>
<dbReference type="Gene3D" id="3.20.10.10">
    <property type="entry name" value="D-amino Acid Aminotransferase, subunit A, domain 2"/>
    <property type="match status" value="1"/>
</dbReference>
<dbReference type="Pfam" id="PF01063">
    <property type="entry name" value="Aminotran_4"/>
    <property type="match status" value="1"/>
</dbReference>
<evidence type="ECO:0000313" key="4">
    <source>
        <dbReference type="EMBL" id="OHA27452.1"/>
    </source>
</evidence>
<dbReference type="InterPro" id="IPR043132">
    <property type="entry name" value="BCAT-like_C"/>
</dbReference>
<sequence length="275" mass="31384">MNEECYLNGRYLPLKDAFVHAYDIGMTRGYGIYEGIMVYGEKPFRLEEHLERFEAGAKILNLKIPHTPKEIENVILELVRRNGFGDTKIRIILTGGDTVNSVEYDPKKPTFFVMAEEYISLPEDFYNKGGEVMTYEHQRFMPGCKTINYITAVNLQSKRKEKKAIEILYVSNGRVLEASTSNFFIFKGDTLITPKENILFGITRKVVLELAKGKFKVEEREVKAEELQEADEAFITASYKEIVPIVRINGALVGDGKVGRRTVSLMESFKKITRG</sequence>
<comment type="similarity">
    <text evidence="2">Belongs to the class-IV pyridoxal-phosphate-dependent aminotransferase family.</text>
</comment>
<proteinExistence type="inferred from homology"/>
<evidence type="ECO:0000313" key="5">
    <source>
        <dbReference type="Proteomes" id="UP000177943"/>
    </source>
</evidence>
<reference evidence="4 5" key="1">
    <citation type="journal article" date="2016" name="Nat. Commun.">
        <title>Thousands of microbial genomes shed light on interconnected biogeochemical processes in an aquifer system.</title>
        <authorList>
            <person name="Anantharaman K."/>
            <person name="Brown C.T."/>
            <person name="Hug L.A."/>
            <person name="Sharon I."/>
            <person name="Castelle C.J."/>
            <person name="Probst A.J."/>
            <person name="Thomas B.C."/>
            <person name="Singh A."/>
            <person name="Wilkins M.J."/>
            <person name="Karaoz U."/>
            <person name="Brodie E.L."/>
            <person name="Williams K.H."/>
            <person name="Hubbard S.S."/>
            <person name="Banfield J.F."/>
        </authorList>
    </citation>
    <scope>NUCLEOTIDE SEQUENCE [LARGE SCALE GENOMIC DNA]</scope>
</reference>
<dbReference type="InterPro" id="IPR001544">
    <property type="entry name" value="Aminotrans_IV"/>
</dbReference>
<dbReference type="GO" id="GO:0008652">
    <property type="term" value="P:amino acid biosynthetic process"/>
    <property type="evidence" value="ECO:0007669"/>
    <property type="project" value="UniProtKB-ARBA"/>
</dbReference>
<comment type="cofactor">
    <cofactor evidence="1">
        <name>pyridoxal 5'-phosphate</name>
        <dbReference type="ChEBI" id="CHEBI:597326"/>
    </cofactor>
</comment>
<dbReference type="PANTHER" id="PTHR42743">
    <property type="entry name" value="AMINO-ACID AMINOTRANSFERASE"/>
    <property type="match status" value="1"/>
</dbReference>
<dbReference type="InterPro" id="IPR043131">
    <property type="entry name" value="BCAT-like_N"/>
</dbReference>
<dbReference type="PANTHER" id="PTHR42743:SF11">
    <property type="entry name" value="AMINODEOXYCHORISMATE LYASE"/>
    <property type="match status" value="1"/>
</dbReference>
<dbReference type="Proteomes" id="UP000177943">
    <property type="component" value="Unassembled WGS sequence"/>
</dbReference>
<dbReference type="EMBL" id="MHRP01000011">
    <property type="protein sequence ID" value="OHA27452.1"/>
    <property type="molecule type" value="Genomic_DNA"/>
</dbReference>
<comment type="caution">
    <text evidence="4">The sequence shown here is derived from an EMBL/GenBank/DDBJ whole genome shotgun (WGS) entry which is preliminary data.</text>
</comment>
<dbReference type="SUPFAM" id="SSF56752">
    <property type="entry name" value="D-aminoacid aminotransferase-like PLP-dependent enzymes"/>
    <property type="match status" value="1"/>
</dbReference>
<evidence type="ECO:0000256" key="1">
    <source>
        <dbReference type="ARBA" id="ARBA00001933"/>
    </source>
</evidence>
<keyword evidence="3" id="KW-0663">Pyridoxal phosphate</keyword>